<proteinExistence type="predicted"/>
<dbReference type="Proteomes" id="UP001440984">
    <property type="component" value="Unassembled WGS sequence"/>
</dbReference>
<accession>A0ABV0LJ28</accession>
<evidence type="ECO:0008006" key="3">
    <source>
        <dbReference type="Google" id="ProtNLM"/>
    </source>
</evidence>
<comment type="caution">
    <text evidence="1">The sequence shown here is derived from an EMBL/GenBank/DDBJ whole genome shotgun (WGS) entry which is preliminary data.</text>
</comment>
<evidence type="ECO:0000313" key="1">
    <source>
        <dbReference type="EMBL" id="MEQ0562308.1"/>
    </source>
</evidence>
<protein>
    <recommendedName>
        <fullName evidence="3">LppX_LprAFG lipoprotein</fullName>
    </recommendedName>
</protein>
<dbReference type="EMBL" id="JBDZYD010000009">
    <property type="protein sequence ID" value="MEQ0562308.1"/>
    <property type="molecule type" value="Genomic_DNA"/>
</dbReference>
<sequence length="262" mass="27899">MNGRPPDVMNDSFMTPDVMNDSFLTSGAGTWRQGMGRRLVALAAVVLVAACGAPEPRPLSAAEAERLALVRFTNYRTRTANFTATVPTGAGPIALHGRVDFVEHLGYAEMSTGGRHDDSSAGLLQWTPSAVAFRGGAGLLATDPPPPDRWHFRPLQPGPELDTALRLLLGLGTDRPDNVQLLRQSSARWVRTDSVDGTPVDVLDGPQPARAAQTAARVQYWLDAGGALRRVEARIGDRPDPVVVTFAAAGPPVPAPVSVFPR</sequence>
<keyword evidence="2" id="KW-1185">Reference proteome</keyword>
<organism evidence="1 2">
    <name type="scientific">Amycolatopsis melonis</name>
    <dbReference type="NCBI Taxonomy" id="3156488"/>
    <lineage>
        <taxon>Bacteria</taxon>
        <taxon>Bacillati</taxon>
        <taxon>Actinomycetota</taxon>
        <taxon>Actinomycetes</taxon>
        <taxon>Pseudonocardiales</taxon>
        <taxon>Pseudonocardiaceae</taxon>
        <taxon>Amycolatopsis</taxon>
    </lineage>
</organism>
<name>A0ABV0LJ28_9PSEU</name>
<dbReference type="RefSeq" id="WP_348953790.1">
    <property type="nucleotide sequence ID" value="NZ_JBDZYD010000009.1"/>
</dbReference>
<evidence type="ECO:0000313" key="2">
    <source>
        <dbReference type="Proteomes" id="UP001440984"/>
    </source>
</evidence>
<gene>
    <name evidence="1" type="ORF">ABJI51_24760</name>
</gene>
<reference evidence="1 2" key="1">
    <citation type="submission" date="2024-05" db="EMBL/GenBank/DDBJ databases">
        <authorList>
            <person name="Zhao H."/>
            <person name="Xu Y."/>
            <person name="Lin S."/>
            <person name="Spain J.C."/>
            <person name="Zhou N.-Y."/>
        </authorList>
    </citation>
    <scope>NUCLEOTIDE SEQUENCE [LARGE SCALE GENOMIC DNA]</scope>
    <source>
        <strain evidence="1 2">NEAU-NG30</strain>
    </source>
</reference>